<proteinExistence type="predicted"/>
<accession>A0A1M4W2L5</accession>
<dbReference type="EMBL" id="FQUQ01000001">
    <property type="protein sequence ID" value="SHE75363.1"/>
    <property type="molecule type" value="Genomic_DNA"/>
</dbReference>
<keyword evidence="2" id="KW-1185">Reference proteome</keyword>
<evidence type="ECO:0000313" key="1">
    <source>
        <dbReference type="EMBL" id="SHE75363.1"/>
    </source>
</evidence>
<dbReference type="AlphaFoldDB" id="A0A1M4W2L5"/>
<dbReference type="PROSITE" id="PS51257">
    <property type="entry name" value="PROKAR_LIPOPROTEIN"/>
    <property type="match status" value="1"/>
</dbReference>
<evidence type="ECO:0000313" key="2">
    <source>
        <dbReference type="Proteomes" id="UP000184287"/>
    </source>
</evidence>
<dbReference type="Proteomes" id="UP000184287">
    <property type="component" value="Unassembled WGS sequence"/>
</dbReference>
<dbReference type="OrthoDB" id="758931at2"/>
<gene>
    <name evidence="1" type="ORF">SAMN04488522_1011106</name>
</gene>
<name>A0A1M4W2L5_9SPHI</name>
<sequence>MCRMTISVFLSVVLLSCGSTESKDVNGDTVKVSGQKNNSQEKFDLANMTFKESISDLLKKEGLQFSDGLPGATTLMHYEPFSTSAANLLVFDGHSLGGKAGANDNHLVLHYSTEGNRIDCYEAMIYTAEAASALEESLNQRYGKSVFLKDSGLDTSAIRLDENGEKMKGPREDIKYQRWEDHKNGIAYHLVTRTTARKLTVAEFTAINPNSKDAKNWIQYKMLGFYY</sequence>
<protein>
    <submittedName>
        <fullName evidence="1">Uncharacterized protein</fullName>
    </submittedName>
</protein>
<reference evidence="2" key="1">
    <citation type="submission" date="2016-11" db="EMBL/GenBank/DDBJ databases">
        <authorList>
            <person name="Varghese N."/>
            <person name="Submissions S."/>
        </authorList>
    </citation>
    <scope>NUCLEOTIDE SEQUENCE [LARGE SCALE GENOMIC DNA]</scope>
    <source>
        <strain evidence="2">DSM 16990</strain>
    </source>
</reference>
<dbReference type="STRING" id="288992.SAMN04488522_1011106"/>
<organism evidence="1 2">
    <name type="scientific">Pedobacter caeni</name>
    <dbReference type="NCBI Taxonomy" id="288992"/>
    <lineage>
        <taxon>Bacteria</taxon>
        <taxon>Pseudomonadati</taxon>
        <taxon>Bacteroidota</taxon>
        <taxon>Sphingobacteriia</taxon>
        <taxon>Sphingobacteriales</taxon>
        <taxon>Sphingobacteriaceae</taxon>
        <taxon>Pedobacter</taxon>
    </lineage>
</organism>
<dbReference type="RefSeq" id="WP_143166701.1">
    <property type="nucleotide sequence ID" value="NZ_FQUQ01000001.1"/>
</dbReference>